<reference evidence="3" key="1">
    <citation type="journal article" date="2023" name="G3 (Bethesda)">
        <title>Whole genome assemblies of Zophobas morio and Tenebrio molitor.</title>
        <authorList>
            <person name="Kaur S."/>
            <person name="Stinson S.A."/>
            <person name="diCenzo G.C."/>
        </authorList>
    </citation>
    <scope>NUCLEOTIDE SEQUENCE</scope>
    <source>
        <strain evidence="3">QUZm001</strain>
    </source>
</reference>
<feature type="chain" id="PRO_5041210543" evidence="2">
    <location>
        <begin position="19"/>
        <end position="125"/>
    </location>
</feature>
<protein>
    <submittedName>
        <fullName evidence="3">Uncharacterized protein</fullName>
    </submittedName>
</protein>
<proteinExistence type="predicted"/>
<sequence length="125" mass="13327">MANTLVILCCLAVASAIAKPATNDQLDKVTVNDVAANAVSPDKKAEENEEEKKDGATVQITGITTGVETPDQIPTLFHPQRAGSMFARFIDDIFQIPINVLQNVAKLITSPFTQSKKTPEASATS</sequence>
<evidence type="ECO:0000313" key="3">
    <source>
        <dbReference type="EMBL" id="KAJ3662449.1"/>
    </source>
</evidence>
<feature type="signal peptide" evidence="2">
    <location>
        <begin position="1"/>
        <end position="18"/>
    </location>
</feature>
<evidence type="ECO:0000313" key="4">
    <source>
        <dbReference type="Proteomes" id="UP001168821"/>
    </source>
</evidence>
<name>A0AA38IWV4_9CUCU</name>
<organism evidence="3 4">
    <name type="scientific">Zophobas morio</name>
    <dbReference type="NCBI Taxonomy" id="2755281"/>
    <lineage>
        <taxon>Eukaryota</taxon>
        <taxon>Metazoa</taxon>
        <taxon>Ecdysozoa</taxon>
        <taxon>Arthropoda</taxon>
        <taxon>Hexapoda</taxon>
        <taxon>Insecta</taxon>
        <taxon>Pterygota</taxon>
        <taxon>Neoptera</taxon>
        <taxon>Endopterygota</taxon>
        <taxon>Coleoptera</taxon>
        <taxon>Polyphaga</taxon>
        <taxon>Cucujiformia</taxon>
        <taxon>Tenebrionidae</taxon>
        <taxon>Zophobas</taxon>
    </lineage>
</organism>
<feature type="compositionally biased region" description="Basic and acidic residues" evidence="1">
    <location>
        <begin position="41"/>
        <end position="55"/>
    </location>
</feature>
<accession>A0AA38IWV4</accession>
<keyword evidence="4" id="KW-1185">Reference proteome</keyword>
<dbReference type="AlphaFoldDB" id="A0AA38IWV4"/>
<keyword evidence="2" id="KW-0732">Signal</keyword>
<gene>
    <name evidence="3" type="ORF">Zmor_006798</name>
</gene>
<dbReference type="EMBL" id="JALNTZ010000002">
    <property type="protein sequence ID" value="KAJ3662449.1"/>
    <property type="molecule type" value="Genomic_DNA"/>
</dbReference>
<evidence type="ECO:0000256" key="2">
    <source>
        <dbReference type="SAM" id="SignalP"/>
    </source>
</evidence>
<dbReference type="Proteomes" id="UP001168821">
    <property type="component" value="Unassembled WGS sequence"/>
</dbReference>
<evidence type="ECO:0000256" key="1">
    <source>
        <dbReference type="SAM" id="MobiDB-lite"/>
    </source>
</evidence>
<feature type="region of interest" description="Disordered" evidence="1">
    <location>
        <begin position="39"/>
        <end position="59"/>
    </location>
</feature>
<comment type="caution">
    <text evidence="3">The sequence shown here is derived from an EMBL/GenBank/DDBJ whole genome shotgun (WGS) entry which is preliminary data.</text>
</comment>